<dbReference type="EMBL" id="JXTB01000690">
    <property type="protein sequence ID" value="PON33960.1"/>
    <property type="molecule type" value="Genomic_DNA"/>
</dbReference>
<accession>A0A2P5ABP1</accession>
<keyword evidence="2" id="KW-1185">Reference proteome</keyword>
<protein>
    <submittedName>
        <fullName evidence="1">Uncharacterized protein</fullName>
    </submittedName>
</protein>
<evidence type="ECO:0000313" key="1">
    <source>
        <dbReference type="EMBL" id="PON33960.1"/>
    </source>
</evidence>
<sequence>RRRYKFSMLRDLVVMRIVQKTLLITSKSSYQVMSSYIMTTILLREKIERYQIKTTKSCHLVHYLSCPILMLAIPREEMERYQITRTKGCLLVHSSLHQPS</sequence>
<organism evidence="1 2">
    <name type="scientific">Parasponia andersonii</name>
    <name type="common">Sponia andersonii</name>
    <dbReference type="NCBI Taxonomy" id="3476"/>
    <lineage>
        <taxon>Eukaryota</taxon>
        <taxon>Viridiplantae</taxon>
        <taxon>Streptophyta</taxon>
        <taxon>Embryophyta</taxon>
        <taxon>Tracheophyta</taxon>
        <taxon>Spermatophyta</taxon>
        <taxon>Magnoliopsida</taxon>
        <taxon>eudicotyledons</taxon>
        <taxon>Gunneridae</taxon>
        <taxon>Pentapetalae</taxon>
        <taxon>rosids</taxon>
        <taxon>fabids</taxon>
        <taxon>Rosales</taxon>
        <taxon>Cannabaceae</taxon>
        <taxon>Parasponia</taxon>
    </lineage>
</organism>
<reference evidence="2" key="1">
    <citation type="submission" date="2016-06" db="EMBL/GenBank/DDBJ databases">
        <title>Parallel loss of symbiosis genes in relatives of nitrogen-fixing non-legume Parasponia.</title>
        <authorList>
            <person name="Van Velzen R."/>
            <person name="Holmer R."/>
            <person name="Bu F."/>
            <person name="Rutten L."/>
            <person name="Van Zeijl A."/>
            <person name="Liu W."/>
            <person name="Santuari L."/>
            <person name="Cao Q."/>
            <person name="Sharma T."/>
            <person name="Shen D."/>
            <person name="Roswanjaya Y."/>
            <person name="Wardhani T."/>
            <person name="Kalhor M.S."/>
            <person name="Jansen J."/>
            <person name="Van den Hoogen J."/>
            <person name="Gungor B."/>
            <person name="Hartog M."/>
            <person name="Hontelez J."/>
            <person name="Verver J."/>
            <person name="Yang W.-C."/>
            <person name="Schijlen E."/>
            <person name="Repin R."/>
            <person name="Schilthuizen M."/>
            <person name="Schranz E."/>
            <person name="Heidstra R."/>
            <person name="Miyata K."/>
            <person name="Fedorova E."/>
            <person name="Kohlen W."/>
            <person name="Bisseling T."/>
            <person name="Smit S."/>
            <person name="Geurts R."/>
        </authorList>
    </citation>
    <scope>NUCLEOTIDE SEQUENCE [LARGE SCALE GENOMIC DNA]</scope>
    <source>
        <strain evidence="2">cv. WU1-14</strain>
    </source>
</reference>
<comment type="caution">
    <text evidence="1">The sequence shown here is derived from an EMBL/GenBank/DDBJ whole genome shotgun (WGS) entry which is preliminary data.</text>
</comment>
<gene>
    <name evidence="1" type="ORF">PanWU01x14_348450</name>
</gene>
<evidence type="ECO:0000313" key="2">
    <source>
        <dbReference type="Proteomes" id="UP000237105"/>
    </source>
</evidence>
<feature type="non-terminal residue" evidence="1">
    <location>
        <position position="1"/>
    </location>
</feature>
<proteinExistence type="predicted"/>
<feature type="non-terminal residue" evidence="1">
    <location>
        <position position="100"/>
    </location>
</feature>
<name>A0A2P5ABP1_PARAD</name>
<dbReference type="Proteomes" id="UP000237105">
    <property type="component" value="Unassembled WGS sequence"/>
</dbReference>
<dbReference type="AlphaFoldDB" id="A0A2P5ABP1"/>